<dbReference type="RefSeq" id="WP_282534104.1">
    <property type="nucleotide sequence ID" value="NZ_JASCIS010000005.1"/>
</dbReference>
<evidence type="ECO:0000256" key="2">
    <source>
        <dbReference type="ARBA" id="ARBA00007557"/>
    </source>
</evidence>
<dbReference type="Gene3D" id="3.40.50.620">
    <property type="entry name" value="HUPs"/>
    <property type="match status" value="1"/>
</dbReference>
<dbReference type="InterPro" id="IPR012255">
    <property type="entry name" value="ETF_b"/>
</dbReference>
<dbReference type="PANTHER" id="PTHR21294">
    <property type="entry name" value="ELECTRON TRANSFER FLAVOPROTEIN BETA-SUBUNIT"/>
    <property type="match status" value="1"/>
</dbReference>
<proteinExistence type="inferred from homology"/>
<comment type="caution">
    <text evidence="9">The sequence shown here is derived from an EMBL/GenBank/DDBJ whole genome shotgun (WGS) entry which is preliminary data.</text>
</comment>
<dbReference type="InterPro" id="IPR033948">
    <property type="entry name" value="ETF_beta_N"/>
</dbReference>
<evidence type="ECO:0000256" key="6">
    <source>
        <dbReference type="ARBA" id="ARBA00022982"/>
    </source>
</evidence>
<comment type="subunit">
    <text evidence="3">Heterodimer of an alpha and a beta subunit.</text>
</comment>
<evidence type="ECO:0000256" key="3">
    <source>
        <dbReference type="ARBA" id="ARBA00011355"/>
    </source>
</evidence>
<comment type="function">
    <text evidence="7">The electron transfer flavoprotein serves as a specific electron acceptor for other dehydrogenases. It transfers the electrons to the main respiratory chain via ETF-ubiquinone oxidoreductase (ETF dehydrogenase).</text>
</comment>
<evidence type="ECO:0000256" key="7">
    <source>
        <dbReference type="ARBA" id="ARBA00025649"/>
    </source>
</evidence>
<name>A0ABT6SRH7_9ACTN</name>
<protein>
    <recommendedName>
        <fullName evidence="4">Electron transfer flavoprotein subunit beta</fullName>
    </recommendedName>
</protein>
<dbReference type="EMBL" id="JASCIS010000005">
    <property type="protein sequence ID" value="MDI3418181.1"/>
    <property type="molecule type" value="Genomic_DNA"/>
</dbReference>
<dbReference type="SMART" id="SM00893">
    <property type="entry name" value="ETF"/>
    <property type="match status" value="1"/>
</dbReference>
<dbReference type="CDD" id="cd01714">
    <property type="entry name" value="ETF_beta"/>
    <property type="match status" value="1"/>
</dbReference>
<dbReference type="InterPro" id="IPR014729">
    <property type="entry name" value="Rossmann-like_a/b/a_fold"/>
</dbReference>
<evidence type="ECO:0000256" key="1">
    <source>
        <dbReference type="ARBA" id="ARBA00001974"/>
    </source>
</evidence>
<dbReference type="Pfam" id="PF01012">
    <property type="entry name" value="ETF"/>
    <property type="match status" value="1"/>
</dbReference>
<reference evidence="9 10" key="1">
    <citation type="submission" date="2023-05" db="EMBL/GenBank/DDBJ databases">
        <title>Draft genome sequence of Streptomyces sp. B-S-A12 isolated from a cave soil in Thailand.</title>
        <authorList>
            <person name="Chamroensaksri N."/>
            <person name="Muangham S."/>
        </authorList>
    </citation>
    <scope>NUCLEOTIDE SEQUENCE [LARGE SCALE GENOMIC DNA]</scope>
    <source>
        <strain evidence="9 10">B-S-A12</strain>
    </source>
</reference>
<comment type="similarity">
    <text evidence="2">Belongs to the ETF beta-subunit/FixA family.</text>
</comment>
<keyword evidence="5" id="KW-0813">Transport</keyword>
<dbReference type="PIRSF" id="PIRSF000090">
    <property type="entry name" value="Beta-ETF"/>
    <property type="match status" value="1"/>
</dbReference>
<dbReference type="SUPFAM" id="SSF52402">
    <property type="entry name" value="Adenine nucleotide alpha hydrolases-like"/>
    <property type="match status" value="1"/>
</dbReference>
<organism evidence="9 10">
    <name type="scientific">Streptomyces luteolus</name>
    <dbReference type="NCBI Taxonomy" id="3043615"/>
    <lineage>
        <taxon>Bacteria</taxon>
        <taxon>Bacillati</taxon>
        <taxon>Actinomycetota</taxon>
        <taxon>Actinomycetes</taxon>
        <taxon>Kitasatosporales</taxon>
        <taxon>Streptomycetaceae</taxon>
        <taxon>Streptomyces</taxon>
    </lineage>
</organism>
<evidence type="ECO:0000256" key="5">
    <source>
        <dbReference type="ARBA" id="ARBA00022448"/>
    </source>
</evidence>
<evidence type="ECO:0000256" key="4">
    <source>
        <dbReference type="ARBA" id="ARBA00016797"/>
    </source>
</evidence>
<accession>A0ABT6SRH7</accession>
<keyword evidence="10" id="KW-1185">Reference proteome</keyword>
<evidence type="ECO:0000313" key="10">
    <source>
        <dbReference type="Proteomes" id="UP001237105"/>
    </source>
</evidence>
<dbReference type="PANTHER" id="PTHR21294:SF8">
    <property type="entry name" value="ELECTRON TRANSFER FLAVOPROTEIN SUBUNIT BETA"/>
    <property type="match status" value="1"/>
</dbReference>
<comment type="cofactor">
    <cofactor evidence="1">
        <name>FAD</name>
        <dbReference type="ChEBI" id="CHEBI:57692"/>
    </cofactor>
</comment>
<feature type="domain" description="Electron transfer flavoprotein alpha/beta-subunit N-terminal" evidence="8">
    <location>
        <begin position="24"/>
        <end position="214"/>
    </location>
</feature>
<evidence type="ECO:0000259" key="8">
    <source>
        <dbReference type="SMART" id="SM00893"/>
    </source>
</evidence>
<keyword evidence="6" id="KW-0249">Electron transport</keyword>
<dbReference type="Proteomes" id="UP001237105">
    <property type="component" value="Unassembled WGS sequence"/>
</dbReference>
<evidence type="ECO:0000313" key="9">
    <source>
        <dbReference type="EMBL" id="MDI3418181.1"/>
    </source>
</evidence>
<sequence>MTMRIVVCVKYVPDATGDRYFADDLTTDREAVDGLLSELDEYAVEQALQIAEAADDAEITVLTVGPEDAKDALRKALSMGADKALHVEDDALHGTDVLGTSLVLAKAVEHTGYDLVLCGMASTDGGMGVLPAILAERLGVPQMTLLSELAVQDGVVTGRRDGDSASEELRAVLPAVVSVTDQSGEARYPSFKGIMAAKKKPLESLDLSDVGIEEDQVGLENAWTTVLEATKRPARTAGTIVNDEGEGGKQLAAYLADGRFV</sequence>
<dbReference type="InterPro" id="IPR014730">
    <property type="entry name" value="ETF_a/b_N"/>
</dbReference>
<gene>
    <name evidence="9" type="ORF">QIT00_06340</name>
</gene>